<proteinExistence type="predicted"/>
<reference evidence="1 2" key="1">
    <citation type="submission" date="2020-10" db="EMBL/GenBank/DDBJ databases">
        <title>Genome sequences of Pseudomonas isolates.</title>
        <authorList>
            <person name="Wessels L."/>
            <person name="Reich F."/>
            <person name="Hammerl J."/>
        </authorList>
    </citation>
    <scope>NUCLEOTIDE SEQUENCE [LARGE SCALE GENOMIC DNA]</scope>
    <source>
        <strain evidence="1 2">20-MO00628-0</strain>
    </source>
</reference>
<protein>
    <submittedName>
        <fullName evidence="1">YfbU family protein</fullName>
    </submittedName>
</protein>
<dbReference type="InterPro" id="IPR005587">
    <property type="entry name" value="UPF0304_YfbU"/>
</dbReference>
<accession>A0ABS0G2R9</accession>
<dbReference type="EMBL" id="JADLJS010000019">
    <property type="protein sequence ID" value="MBF8646861.1"/>
    <property type="molecule type" value="Genomic_DNA"/>
</dbReference>
<gene>
    <name evidence="1" type="ORF">IRZ77_14975</name>
</gene>
<dbReference type="RefSeq" id="WP_196173807.1">
    <property type="nucleotide sequence ID" value="NZ_JADLJR010000015.1"/>
</dbReference>
<dbReference type="Gene3D" id="1.10.3190.10">
    <property type="entry name" value="yfbu gene product, domain 2"/>
    <property type="match status" value="1"/>
</dbReference>
<dbReference type="Pfam" id="PF03887">
    <property type="entry name" value="YfbU"/>
    <property type="match status" value="1"/>
</dbReference>
<name>A0ABS0G2R9_9PSED</name>
<dbReference type="Proteomes" id="UP000639294">
    <property type="component" value="Unassembled WGS sequence"/>
</dbReference>
<organism evidence="1 2">
    <name type="scientific">Pseudomonas pudica</name>
    <dbReference type="NCBI Taxonomy" id="272772"/>
    <lineage>
        <taxon>Bacteria</taxon>
        <taxon>Pseudomonadati</taxon>
        <taxon>Pseudomonadota</taxon>
        <taxon>Gammaproteobacteria</taxon>
        <taxon>Pseudomonadales</taxon>
        <taxon>Pseudomonadaceae</taxon>
        <taxon>Pseudomonas</taxon>
    </lineage>
</organism>
<keyword evidence="2" id="KW-1185">Reference proteome</keyword>
<dbReference type="InterPro" id="IPR023146">
    <property type="entry name" value="YfbU_alpha-helical_sf"/>
</dbReference>
<evidence type="ECO:0000313" key="1">
    <source>
        <dbReference type="EMBL" id="MBF8646861.1"/>
    </source>
</evidence>
<evidence type="ECO:0000313" key="2">
    <source>
        <dbReference type="Proteomes" id="UP000639294"/>
    </source>
</evidence>
<dbReference type="SUPFAM" id="SSF116960">
    <property type="entry name" value="YfbU-like"/>
    <property type="match status" value="1"/>
</dbReference>
<sequence>MEFTDKELLQLTLLADIHEALGIEDSFDAGFIRRMALGDNAWAIPHKYPNHFRQSETPAEVKYVMDVLDLWELLEASVADLSDEERSQLDLSAGAATFPGFDGNNEYELSSIAHVLTDELNKWPNFKGRIHNSHMPTTDLYQRMLEEKDQQVDVYQPGLLSLDQIQAILRARIHPSRR</sequence>
<comment type="caution">
    <text evidence="1">The sequence shown here is derived from an EMBL/GenBank/DDBJ whole genome shotgun (WGS) entry which is preliminary data.</text>
</comment>